<organism evidence="1 2">
    <name type="scientific">Trinickia fusca</name>
    <dbReference type="NCBI Taxonomy" id="2419777"/>
    <lineage>
        <taxon>Bacteria</taxon>
        <taxon>Pseudomonadati</taxon>
        <taxon>Pseudomonadota</taxon>
        <taxon>Betaproteobacteria</taxon>
        <taxon>Burkholderiales</taxon>
        <taxon>Burkholderiaceae</taxon>
        <taxon>Trinickia</taxon>
    </lineage>
</organism>
<name>A0A494XA13_9BURK</name>
<dbReference type="EMBL" id="RBZV01000006">
    <property type="protein sequence ID" value="RKP46972.1"/>
    <property type="molecule type" value="Genomic_DNA"/>
</dbReference>
<evidence type="ECO:0000313" key="1">
    <source>
        <dbReference type="EMBL" id="RKP46972.1"/>
    </source>
</evidence>
<dbReference type="Proteomes" id="UP000280434">
    <property type="component" value="Unassembled WGS sequence"/>
</dbReference>
<dbReference type="AlphaFoldDB" id="A0A494XA13"/>
<dbReference type="RefSeq" id="WP_121278916.1">
    <property type="nucleotide sequence ID" value="NZ_RBZV01000006.1"/>
</dbReference>
<dbReference type="OrthoDB" id="1242806at2"/>
<sequence length="397" mass="44722">MSEQHEFEPSAQAANGSALLLHLEKTVSRLSSGDHSSANAASGSVVTAGKLQQAMRERWLASELSHVILRYESEWGGDMSRWEALTPLMKNAQENWKCELQRIKKLQWWSDVKGKVAGFPSSPVVYHIHPIALILNFSGNCTCINIDAFCEKYKIQHQEEFGWFEGGAHKKIPPLNDESSGNLKKLLAEMLAQYPSYFKECNNRYLAYMLATARVESYDFIRGVFFGPFVEHISYADAEQNYGCGTTATAKHRARAISMGNTEVGDGFKYRGRGLVQLTFKKTYAKFSGVSGTDLTANPDRVLELALAVKIMMLGMRDGLFSGQGLSDYLDGANPDYVVARAIINGSDKASQFAYYAQRFEKIIKETRWGRKSGWESELCCGRYFRKLRRLINFQAW</sequence>
<evidence type="ECO:0000313" key="2">
    <source>
        <dbReference type="Proteomes" id="UP000280434"/>
    </source>
</evidence>
<reference evidence="1 2" key="1">
    <citation type="submission" date="2018-10" db="EMBL/GenBank/DDBJ databases">
        <title>Paraburkholderia sp. 7MK8-2, isolated from soil.</title>
        <authorList>
            <person name="Gao Z.-H."/>
            <person name="Qiu L.-H."/>
        </authorList>
    </citation>
    <scope>NUCLEOTIDE SEQUENCE [LARGE SCALE GENOMIC DNA]</scope>
    <source>
        <strain evidence="1 2">7MK8-2</strain>
    </source>
</reference>
<evidence type="ECO:0008006" key="3">
    <source>
        <dbReference type="Google" id="ProtNLM"/>
    </source>
</evidence>
<gene>
    <name evidence="1" type="ORF">D7S89_16630</name>
</gene>
<keyword evidence="2" id="KW-1185">Reference proteome</keyword>
<protein>
    <recommendedName>
        <fullName evidence="3">Glycoside hydrolase family 19 catalytic domain-containing protein</fullName>
    </recommendedName>
</protein>
<dbReference type="SUPFAM" id="SSF53955">
    <property type="entry name" value="Lysozyme-like"/>
    <property type="match status" value="1"/>
</dbReference>
<dbReference type="Gene3D" id="1.10.530.10">
    <property type="match status" value="1"/>
</dbReference>
<proteinExistence type="predicted"/>
<comment type="caution">
    <text evidence="1">The sequence shown here is derived from an EMBL/GenBank/DDBJ whole genome shotgun (WGS) entry which is preliminary data.</text>
</comment>
<dbReference type="InterPro" id="IPR023346">
    <property type="entry name" value="Lysozyme-like_dom_sf"/>
</dbReference>
<accession>A0A494XA13</accession>